<evidence type="ECO:0000256" key="5">
    <source>
        <dbReference type="ARBA" id="ARBA00023242"/>
    </source>
</evidence>
<accession>A0A0B7FHK5</accession>
<dbReference type="PANTHER" id="PTHR28290">
    <property type="entry name" value="ENHANCER OF TRANSLATION TERMINATION 1"/>
    <property type="match status" value="1"/>
</dbReference>
<evidence type="ECO:0000313" key="8">
    <source>
        <dbReference type="Proteomes" id="UP000059188"/>
    </source>
</evidence>
<evidence type="ECO:0000256" key="3">
    <source>
        <dbReference type="ARBA" id="ARBA00023015"/>
    </source>
</evidence>
<evidence type="ECO:0000256" key="2">
    <source>
        <dbReference type="ARBA" id="ARBA00007273"/>
    </source>
</evidence>
<dbReference type="AlphaFoldDB" id="A0A0B7FHK5"/>
<dbReference type="OrthoDB" id="3204217at2759"/>
<evidence type="ECO:0000256" key="4">
    <source>
        <dbReference type="ARBA" id="ARBA00023163"/>
    </source>
</evidence>
<organism evidence="7 8">
    <name type="scientific">Thanatephorus cucumeris (strain AG1-IB / isolate 7/3/14)</name>
    <name type="common">Lettuce bottom rot fungus</name>
    <name type="synonym">Rhizoctonia solani</name>
    <dbReference type="NCBI Taxonomy" id="1108050"/>
    <lineage>
        <taxon>Eukaryota</taxon>
        <taxon>Fungi</taxon>
        <taxon>Dikarya</taxon>
        <taxon>Basidiomycota</taxon>
        <taxon>Agaricomycotina</taxon>
        <taxon>Agaricomycetes</taxon>
        <taxon>Cantharellales</taxon>
        <taxon>Ceratobasidiaceae</taxon>
        <taxon>Rhizoctonia</taxon>
        <taxon>Rhizoctonia solani AG-1</taxon>
    </lineage>
</organism>
<dbReference type="STRING" id="1108050.A0A0B7FHK5"/>
<dbReference type="GO" id="GO:2000640">
    <property type="term" value="P:positive regulation of SREBP signaling pathway"/>
    <property type="evidence" value="ECO:0007669"/>
    <property type="project" value="TreeGrafter"/>
</dbReference>
<feature type="region of interest" description="Disordered" evidence="6">
    <location>
        <begin position="1"/>
        <end position="44"/>
    </location>
</feature>
<dbReference type="InterPro" id="IPR024318">
    <property type="entry name" value="Nro1/ETT1"/>
</dbReference>
<comment type="subcellular location">
    <subcellularLocation>
        <location evidence="1">Nucleus</location>
    </subcellularLocation>
</comment>
<dbReference type="PANTHER" id="PTHR28290:SF1">
    <property type="entry name" value="ENHANCER OF TRANSLATION TERMINATION 1"/>
    <property type="match status" value="1"/>
</dbReference>
<keyword evidence="8" id="KW-1185">Reference proteome</keyword>
<name>A0A0B7FHK5_THACB</name>
<dbReference type="Proteomes" id="UP000059188">
    <property type="component" value="Unassembled WGS sequence"/>
</dbReference>
<keyword evidence="5" id="KW-0539">Nucleus</keyword>
<proteinExistence type="inferred from homology"/>
<dbReference type="EMBL" id="LN679121">
    <property type="protein sequence ID" value="CEL56434.1"/>
    <property type="molecule type" value="Genomic_DNA"/>
</dbReference>
<feature type="compositionally biased region" description="Basic and acidic residues" evidence="6">
    <location>
        <begin position="29"/>
        <end position="42"/>
    </location>
</feature>
<evidence type="ECO:0000256" key="1">
    <source>
        <dbReference type="ARBA" id="ARBA00004123"/>
    </source>
</evidence>
<keyword evidence="3" id="KW-0805">Transcription regulation</keyword>
<gene>
    <name evidence="7" type="ORF">RSOLAG1IB_07821</name>
</gene>
<dbReference type="GO" id="GO:0005634">
    <property type="term" value="C:nucleus"/>
    <property type="evidence" value="ECO:0007669"/>
    <property type="project" value="UniProtKB-SubCell"/>
</dbReference>
<protein>
    <submittedName>
        <fullName evidence="7">Uncharacterized protein</fullName>
    </submittedName>
</protein>
<reference evidence="7 8" key="1">
    <citation type="submission" date="2014-11" db="EMBL/GenBank/DDBJ databases">
        <authorList>
            <person name="Wibberg Daniel"/>
        </authorList>
    </citation>
    <scope>NUCLEOTIDE SEQUENCE [LARGE SCALE GENOMIC DNA]</scope>
    <source>
        <strain evidence="7">Rhizoctonia solani AG1-IB 7/3/14</strain>
    </source>
</reference>
<comment type="similarity">
    <text evidence="2">Belongs to the ETT1 family.</text>
</comment>
<evidence type="ECO:0000313" key="7">
    <source>
        <dbReference type="EMBL" id="CEL56434.1"/>
    </source>
</evidence>
<keyword evidence="4" id="KW-0804">Transcription</keyword>
<sequence length="434" mass="47703">MSNSQPVATKKTKRPRGLLASRKNNGHTTESEPPAKRPRGDDALPQDSIELKAQDWQDLDELFENVLDALHGPNWTSAIPLVRGVLHECARMVTVYNDPTLIYSPLEQETLIDSEKVPASAFYTIYASAWFIMSTFARNDASLLTEDEPQDPLEYQLSALAACEKGQQALDIRKQPKAWDLEFIRGRALVAAAQSSLDSDDQPQASENGAADARAHFLDPDSSAALGRALGHLTYAVDQRPRSTDSSNGIEAEQKSKDERFVRALLESAQGILVISESLQSQNSSPVHHLEACRKLVHRVEDIPVSEELRIQLVLHLGQTDLAIGSNIAERLEDESNDKEPCGDEAKTRATATQSLKEAIAKFDTVRDLCSKQPSGKGESVAEELKSMLQEALVTLAILLPEGPEQEGMYSRYQTEGGVLDGRGRGRRRVTAIV</sequence>
<evidence type="ECO:0000256" key="6">
    <source>
        <dbReference type="SAM" id="MobiDB-lite"/>
    </source>
</evidence>